<accession>A0ABW6NN88</accession>
<proteinExistence type="predicted"/>
<comment type="caution">
    <text evidence="2">The sequence shown here is derived from an EMBL/GenBank/DDBJ whole genome shotgun (WGS) entry which is preliminary data.</text>
</comment>
<evidence type="ECO:0000313" key="3">
    <source>
        <dbReference type="Proteomes" id="UP001601521"/>
    </source>
</evidence>
<organism evidence="2 3">
    <name type="scientific">Nocardia africana</name>
    <dbReference type="NCBI Taxonomy" id="134964"/>
    <lineage>
        <taxon>Bacteria</taxon>
        <taxon>Bacillati</taxon>
        <taxon>Actinomycetota</taxon>
        <taxon>Actinomycetes</taxon>
        <taxon>Mycobacteriales</taxon>
        <taxon>Nocardiaceae</taxon>
        <taxon>Nocardia</taxon>
    </lineage>
</organism>
<keyword evidence="3" id="KW-1185">Reference proteome</keyword>
<feature type="chain" id="PRO_5045773401" evidence="1">
    <location>
        <begin position="25"/>
        <end position="317"/>
    </location>
</feature>
<name>A0ABW6NN88_9NOCA</name>
<evidence type="ECO:0000256" key="1">
    <source>
        <dbReference type="SAM" id="SignalP"/>
    </source>
</evidence>
<dbReference type="Gene3D" id="2.120.10.30">
    <property type="entry name" value="TolB, C-terminal domain"/>
    <property type="match status" value="1"/>
</dbReference>
<dbReference type="RefSeq" id="WP_387253500.1">
    <property type="nucleotide sequence ID" value="NZ_JBIALX010000011.1"/>
</dbReference>
<protein>
    <submittedName>
        <fullName evidence="2">SMP-30/gluconolactonase/LRE family protein</fullName>
    </submittedName>
</protein>
<dbReference type="InterPro" id="IPR011042">
    <property type="entry name" value="6-blade_b-propeller_TolB-like"/>
</dbReference>
<sequence>MKSLFVIPAVLLWFGIPVPAPAQAEPELFPSTIELPAGFRPEGIEIGSLPVAYFGSAADGSIYRADLITGHGGILTPGPGTPSLGLRLDSRGRLFVAGGTGGDIRVVDVRTGAVLTSYRVGTAPDTFVNDVVLTPAGAWFTDSRAPVLYHLPLGPDGTLPPPEAVVRLPLTGDITYVPDTINANGIVPTPDGAGLIIVQSATGRLFRVDPATGETQRVDLGGDTAPAGDGLLLRDTILLVVQNRLDAVAEIALDPTGTTGRVERRITDPRFDVPTTVARFGHRLYLPNARYDTPPKPTTPYSAVAVDGAWDAVRPRR</sequence>
<reference evidence="2 3" key="1">
    <citation type="submission" date="2024-10" db="EMBL/GenBank/DDBJ databases">
        <title>The Natural Products Discovery Center: Release of the First 8490 Sequenced Strains for Exploring Actinobacteria Biosynthetic Diversity.</title>
        <authorList>
            <person name="Kalkreuter E."/>
            <person name="Kautsar S.A."/>
            <person name="Yang D."/>
            <person name="Bader C.D."/>
            <person name="Teijaro C.N."/>
            <person name="Fluegel L."/>
            <person name="Davis C.M."/>
            <person name="Simpson J.R."/>
            <person name="Lauterbach L."/>
            <person name="Steele A.D."/>
            <person name="Gui C."/>
            <person name="Meng S."/>
            <person name="Li G."/>
            <person name="Viehrig K."/>
            <person name="Ye F."/>
            <person name="Su P."/>
            <person name="Kiefer A.F."/>
            <person name="Nichols A."/>
            <person name="Cepeda A.J."/>
            <person name="Yan W."/>
            <person name="Fan B."/>
            <person name="Jiang Y."/>
            <person name="Adhikari A."/>
            <person name="Zheng C.-J."/>
            <person name="Schuster L."/>
            <person name="Cowan T.M."/>
            <person name="Smanski M.J."/>
            <person name="Chevrette M.G."/>
            <person name="De Carvalho L.P.S."/>
            <person name="Shen B."/>
        </authorList>
    </citation>
    <scope>NUCLEOTIDE SEQUENCE [LARGE SCALE GENOMIC DNA]</scope>
    <source>
        <strain evidence="2 3">NPDC004550</strain>
    </source>
</reference>
<dbReference type="SUPFAM" id="SSF63829">
    <property type="entry name" value="Calcium-dependent phosphotriesterase"/>
    <property type="match status" value="1"/>
</dbReference>
<dbReference type="EMBL" id="JBIALX010000011">
    <property type="protein sequence ID" value="MFF0456625.1"/>
    <property type="molecule type" value="Genomic_DNA"/>
</dbReference>
<dbReference type="Proteomes" id="UP001601521">
    <property type="component" value="Unassembled WGS sequence"/>
</dbReference>
<keyword evidence="1" id="KW-0732">Signal</keyword>
<feature type="signal peptide" evidence="1">
    <location>
        <begin position="1"/>
        <end position="24"/>
    </location>
</feature>
<evidence type="ECO:0000313" key="2">
    <source>
        <dbReference type="EMBL" id="MFF0456625.1"/>
    </source>
</evidence>
<gene>
    <name evidence="2" type="ORF">ACFYTH_24960</name>
</gene>